<protein>
    <recommendedName>
        <fullName evidence="6">Protein kinase domain-containing protein</fullName>
    </recommendedName>
</protein>
<keyword evidence="4" id="KW-0418">Kinase</keyword>
<dbReference type="HOGENOM" id="CLU_000288_63_0_1"/>
<keyword evidence="5" id="KW-0067">ATP-binding</keyword>
<dbReference type="OMA" id="HYMITAT"/>
<evidence type="ECO:0000256" key="5">
    <source>
        <dbReference type="ARBA" id="ARBA00022840"/>
    </source>
</evidence>
<sequence length="168" mass="19338">MPKFNDFFVESFGWYELPSDDHVYISMEFFPHGDLGQNLDRSLPEHEGRTIVSQMLRALEFMHERGFTHRDLKPANVMVANLGPEWWVKLADFGISKRTMTGGTELRSMAGTMHFMAPEILRLLDDEQETPYAYTDSVDIWSIGVIAYLVLTKDMPFPAVGDLARYVR</sequence>
<dbReference type="KEGG" id="ztr:MYCGRDRAFT_45453"/>
<evidence type="ECO:0000313" key="7">
    <source>
        <dbReference type="EMBL" id="EGP85867.1"/>
    </source>
</evidence>
<accession>F9XF56</accession>
<dbReference type="GO" id="GO:0004674">
    <property type="term" value="F:protein serine/threonine kinase activity"/>
    <property type="evidence" value="ECO:0007669"/>
    <property type="project" value="UniProtKB-KW"/>
</dbReference>
<evidence type="ECO:0000256" key="1">
    <source>
        <dbReference type="ARBA" id="ARBA00022527"/>
    </source>
</evidence>
<keyword evidence="3" id="KW-0547">Nucleotide-binding</keyword>
<dbReference type="SMART" id="SM00220">
    <property type="entry name" value="S_TKc"/>
    <property type="match status" value="1"/>
</dbReference>
<feature type="domain" description="Protein kinase" evidence="6">
    <location>
        <begin position="1"/>
        <end position="168"/>
    </location>
</feature>
<dbReference type="PROSITE" id="PS50011">
    <property type="entry name" value="PROTEIN_KINASE_DOM"/>
    <property type="match status" value="1"/>
</dbReference>
<dbReference type="SUPFAM" id="SSF56112">
    <property type="entry name" value="Protein kinase-like (PK-like)"/>
    <property type="match status" value="1"/>
</dbReference>
<dbReference type="OrthoDB" id="3650351at2759"/>
<dbReference type="STRING" id="336722.F9XF56"/>
<dbReference type="InterPro" id="IPR000719">
    <property type="entry name" value="Prot_kinase_dom"/>
</dbReference>
<reference evidence="7 8" key="1">
    <citation type="journal article" date="2011" name="PLoS Genet.">
        <title>Finished genome of the fungal wheat pathogen Mycosphaerella graminicola reveals dispensome structure, chromosome plasticity, and stealth pathogenesis.</title>
        <authorList>
            <person name="Goodwin S.B."/>
            <person name="Ben M'barek S."/>
            <person name="Dhillon B."/>
            <person name="Wittenberg A.H.J."/>
            <person name="Crane C.F."/>
            <person name="Hane J.K."/>
            <person name="Foster A.J."/>
            <person name="Van der Lee T.A.J."/>
            <person name="Grimwood J."/>
            <person name="Aerts A."/>
            <person name="Antoniw J."/>
            <person name="Bailey A."/>
            <person name="Bluhm B."/>
            <person name="Bowler J."/>
            <person name="Bristow J."/>
            <person name="van der Burgt A."/>
            <person name="Canto-Canche B."/>
            <person name="Churchill A.C.L."/>
            <person name="Conde-Ferraez L."/>
            <person name="Cools H.J."/>
            <person name="Coutinho P.M."/>
            <person name="Csukai M."/>
            <person name="Dehal P."/>
            <person name="De Wit P."/>
            <person name="Donzelli B."/>
            <person name="van de Geest H.C."/>
            <person name="van Ham R.C.H.J."/>
            <person name="Hammond-Kosack K.E."/>
            <person name="Henrissat B."/>
            <person name="Kilian A."/>
            <person name="Kobayashi A.K."/>
            <person name="Koopmann E."/>
            <person name="Kourmpetis Y."/>
            <person name="Kuzniar A."/>
            <person name="Lindquist E."/>
            <person name="Lombard V."/>
            <person name="Maliepaard C."/>
            <person name="Martins N."/>
            <person name="Mehrabi R."/>
            <person name="Nap J.P.H."/>
            <person name="Ponomarenko A."/>
            <person name="Rudd J.J."/>
            <person name="Salamov A."/>
            <person name="Schmutz J."/>
            <person name="Schouten H.J."/>
            <person name="Shapiro H."/>
            <person name="Stergiopoulos I."/>
            <person name="Torriani S.F.F."/>
            <person name="Tu H."/>
            <person name="de Vries R.P."/>
            <person name="Waalwijk C."/>
            <person name="Ware S.B."/>
            <person name="Wiebenga A."/>
            <person name="Zwiers L.-H."/>
            <person name="Oliver R.P."/>
            <person name="Grigoriev I.V."/>
            <person name="Kema G.H.J."/>
        </authorList>
    </citation>
    <scope>NUCLEOTIDE SEQUENCE [LARGE SCALE GENOMIC DNA]</scope>
    <source>
        <strain evidence="8">CBS 115943 / IPO323</strain>
    </source>
</reference>
<dbReference type="GO" id="GO:0005524">
    <property type="term" value="F:ATP binding"/>
    <property type="evidence" value="ECO:0007669"/>
    <property type="project" value="UniProtKB-KW"/>
</dbReference>
<dbReference type="GeneID" id="13397629"/>
<evidence type="ECO:0000256" key="3">
    <source>
        <dbReference type="ARBA" id="ARBA00022741"/>
    </source>
</evidence>
<evidence type="ECO:0000256" key="2">
    <source>
        <dbReference type="ARBA" id="ARBA00022679"/>
    </source>
</evidence>
<dbReference type="PANTHER" id="PTHR24351">
    <property type="entry name" value="RIBOSOMAL PROTEIN S6 KINASE"/>
    <property type="match status" value="1"/>
</dbReference>
<dbReference type="PROSITE" id="PS00108">
    <property type="entry name" value="PROTEIN_KINASE_ST"/>
    <property type="match status" value="1"/>
</dbReference>
<dbReference type="Proteomes" id="UP000008062">
    <property type="component" value="Chromosome 7"/>
</dbReference>
<dbReference type="EMBL" id="CM001202">
    <property type="protein sequence ID" value="EGP85867.1"/>
    <property type="molecule type" value="Genomic_DNA"/>
</dbReference>
<keyword evidence="1" id="KW-0723">Serine/threonine-protein kinase</keyword>
<dbReference type="Gene3D" id="1.10.510.10">
    <property type="entry name" value="Transferase(Phosphotransferase) domain 1"/>
    <property type="match status" value="1"/>
</dbReference>
<dbReference type="Pfam" id="PF00069">
    <property type="entry name" value="Pkinase"/>
    <property type="match status" value="1"/>
</dbReference>
<keyword evidence="2" id="KW-0808">Transferase</keyword>
<dbReference type="InterPro" id="IPR011009">
    <property type="entry name" value="Kinase-like_dom_sf"/>
</dbReference>
<evidence type="ECO:0000256" key="4">
    <source>
        <dbReference type="ARBA" id="ARBA00022777"/>
    </source>
</evidence>
<evidence type="ECO:0000313" key="8">
    <source>
        <dbReference type="Proteomes" id="UP000008062"/>
    </source>
</evidence>
<dbReference type="InParanoid" id="F9XF56"/>
<name>F9XF56_ZYMTI</name>
<dbReference type="RefSeq" id="XP_003850891.1">
    <property type="nucleotide sequence ID" value="XM_003850843.1"/>
</dbReference>
<keyword evidence="8" id="KW-1185">Reference proteome</keyword>
<dbReference type="eggNOG" id="KOG0615">
    <property type="taxonomic scope" value="Eukaryota"/>
</dbReference>
<feature type="non-terminal residue" evidence="7">
    <location>
        <position position="168"/>
    </location>
</feature>
<organism evidence="7 8">
    <name type="scientific">Zymoseptoria tritici (strain CBS 115943 / IPO323)</name>
    <name type="common">Speckled leaf blotch fungus</name>
    <name type="synonym">Septoria tritici</name>
    <dbReference type="NCBI Taxonomy" id="336722"/>
    <lineage>
        <taxon>Eukaryota</taxon>
        <taxon>Fungi</taxon>
        <taxon>Dikarya</taxon>
        <taxon>Ascomycota</taxon>
        <taxon>Pezizomycotina</taxon>
        <taxon>Dothideomycetes</taxon>
        <taxon>Dothideomycetidae</taxon>
        <taxon>Mycosphaerellales</taxon>
        <taxon>Mycosphaerellaceae</taxon>
        <taxon>Zymoseptoria</taxon>
    </lineage>
</organism>
<gene>
    <name evidence="7" type="ORF">MYCGRDRAFT_45453</name>
</gene>
<dbReference type="InterPro" id="IPR008271">
    <property type="entry name" value="Ser/Thr_kinase_AS"/>
</dbReference>
<proteinExistence type="predicted"/>
<dbReference type="AlphaFoldDB" id="F9XF56"/>
<evidence type="ECO:0000259" key="6">
    <source>
        <dbReference type="PROSITE" id="PS50011"/>
    </source>
</evidence>